<dbReference type="Proteomes" id="UP000013180">
    <property type="component" value="Unassembled WGS sequence"/>
</dbReference>
<evidence type="ECO:0000313" key="3">
    <source>
        <dbReference type="Proteomes" id="UP000013180"/>
    </source>
</evidence>
<keyword evidence="3" id="KW-1185">Reference proteome</keyword>
<protein>
    <recommendedName>
        <fullName evidence="1">Putative zinc-ribbon domain-containing protein</fullName>
    </recommendedName>
</protein>
<evidence type="ECO:0000313" key="2">
    <source>
        <dbReference type="EMBL" id="ENZ64533.1"/>
    </source>
</evidence>
<dbReference type="AlphaFoldDB" id="R0CTY3"/>
<dbReference type="InterPro" id="IPR059113">
    <property type="entry name" value="Znf_ribbon"/>
</dbReference>
<feature type="domain" description="Putative zinc-ribbon" evidence="1">
    <location>
        <begin position="4"/>
        <end position="27"/>
    </location>
</feature>
<dbReference type="Pfam" id="PF13248">
    <property type="entry name" value="Zn_ribbon_3"/>
    <property type="match status" value="1"/>
</dbReference>
<name>R0CTY3_9FIRM</name>
<proteinExistence type="predicted"/>
<dbReference type="EMBL" id="AGYL01000019">
    <property type="protein sequence ID" value="ENZ64533.1"/>
    <property type="molecule type" value="Genomic_DNA"/>
</dbReference>
<comment type="caution">
    <text evidence="2">The sequence shown here is derived from an EMBL/GenBank/DDBJ whole genome shotgun (WGS) entry which is preliminary data.</text>
</comment>
<reference evidence="2" key="1">
    <citation type="submission" date="2013-01" db="EMBL/GenBank/DDBJ databases">
        <title>The Genome Sequence of Clostridium clostridioforme 90A6.</title>
        <authorList>
            <consortium name="The Broad Institute Genome Sequencing Platform"/>
            <person name="Earl A."/>
            <person name="Ward D."/>
            <person name="Feldgarden M."/>
            <person name="Gevers D."/>
            <person name="Courvalin P."/>
            <person name="Lambert T."/>
            <person name="Walker B."/>
            <person name="Young S.K."/>
            <person name="Zeng Q."/>
            <person name="Gargeya S."/>
            <person name="Fitzgerald M."/>
            <person name="Haas B."/>
            <person name="Abouelleil A."/>
            <person name="Alvarado L."/>
            <person name="Arachchi H.M."/>
            <person name="Berlin A.M."/>
            <person name="Chapman S.B."/>
            <person name="Dewar J."/>
            <person name="Goldberg J."/>
            <person name="Griggs A."/>
            <person name="Gujja S."/>
            <person name="Hansen M."/>
            <person name="Howarth C."/>
            <person name="Imamovic A."/>
            <person name="Larimer J."/>
            <person name="McCowan C."/>
            <person name="Murphy C."/>
            <person name="Neiman D."/>
            <person name="Pearson M."/>
            <person name="Priest M."/>
            <person name="Roberts A."/>
            <person name="Saif S."/>
            <person name="Shea T."/>
            <person name="Sisk P."/>
            <person name="Sykes S."/>
            <person name="Wortman J."/>
            <person name="Nusbaum C."/>
            <person name="Birren B."/>
        </authorList>
    </citation>
    <scope>NUCLEOTIDE SEQUENCE [LARGE SCALE GENOMIC DNA]</scope>
    <source>
        <strain evidence="2">90A6</strain>
    </source>
</reference>
<dbReference type="HOGENOM" id="CLU_1308316_0_0_9"/>
<sequence>MALIKCPECGRDVSDRAISCPNCGYPINELTVSDDGKLLSEIVVNDSIVLYFSSQTLVIKQGGEMRVSDTLSSFSIMDVEKDLKPSVLISHNKMVAPIVIIFSEENRGKLLQLKQYFDACKVVTVHKTTSKVKVNKNQPHCPKCKSTSLQYLGDDNVGGREAKTKTSISLNLNPFKPFTLFNEKEKVVKKAREGIDLDRWRCQDCGKVFTTIK</sequence>
<accession>R0CTY3</accession>
<evidence type="ECO:0000259" key="1">
    <source>
        <dbReference type="Pfam" id="PF13248"/>
    </source>
</evidence>
<gene>
    <name evidence="2" type="ORF">HMPREF1083_02455</name>
</gene>
<dbReference type="RefSeq" id="WP_002586511.1">
    <property type="nucleotide sequence ID" value="NZ_KB851034.1"/>
</dbReference>
<organism evidence="2 3">
    <name type="scientific">[Clostridium] clostridioforme 90A6</name>
    <dbReference type="NCBI Taxonomy" id="999406"/>
    <lineage>
        <taxon>Bacteria</taxon>
        <taxon>Bacillati</taxon>
        <taxon>Bacillota</taxon>
        <taxon>Clostridia</taxon>
        <taxon>Lachnospirales</taxon>
        <taxon>Lachnospiraceae</taxon>
        <taxon>Enterocloster</taxon>
    </lineage>
</organism>